<dbReference type="EMBL" id="JBHUFV010000131">
    <property type="protein sequence ID" value="MFD1940585.1"/>
    <property type="molecule type" value="Genomic_DNA"/>
</dbReference>
<reference evidence="3" key="1">
    <citation type="journal article" date="2019" name="Int. J. Syst. Evol. Microbiol.">
        <title>The Global Catalogue of Microorganisms (GCM) 10K type strain sequencing project: providing services to taxonomists for standard genome sequencing and annotation.</title>
        <authorList>
            <consortium name="The Broad Institute Genomics Platform"/>
            <consortium name="The Broad Institute Genome Sequencing Center for Infectious Disease"/>
            <person name="Wu L."/>
            <person name="Ma J."/>
        </authorList>
    </citation>
    <scope>NUCLEOTIDE SEQUENCE [LARGE SCALE GENOMIC DNA]</scope>
    <source>
        <strain evidence="3">ICMP 6774ER</strain>
    </source>
</reference>
<keyword evidence="3" id="KW-1185">Reference proteome</keyword>
<protein>
    <recommendedName>
        <fullName evidence="4">DUF3618 domain-containing protein</fullName>
    </recommendedName>
</protein>
<sequence>MSDEVNVREQLIRMEGKLDAIVLQHSTFTQSSERVSGDHETRLRALEKGRWPLPSLAALVALASLILAILSFTKGG</sequence>
<dbReference type="Proteomes" id="UP001597368">
    <property type="component" value="Unassembled WGS sequence"/>
</dbReference>
<proteinExistence type="predicted"/>
<keyword evidence="1" id="KW-1133">Transmembrane helix</keyword>
<keyword evidence="1" id="KW-0472">Membrane</keyword>
<evidence type="ECO:0008006" key="4">
    <source>
        <dbReference type="Google" id="ProtNLM"/>
    </source>
</evidence>
<organism evidence="2 3">
    <name type="scientific">Nonomuraea mangrovi</name>
    <dbReference type="NCBI Taxonomy" id="2316207"/>
    <lineage>
        <taxon>Bacteria</taxon>
        <taxon>Bacillati</taxon>
        <taxon>Actinomycetota</taxon>
        <taxon>Actinomycetes</taxon>
        <taxon>Streptosporangiales</taxon>
        <taxon>Streptosporangiaceae</taxon>
        <taxon>Nonomuraea</taxon>
    </lineage>
</organism>
<evidence type="ECO:0000313" key="3">
    <source>
        <dbReference type="Proteomes" id="UP001597368"/>
    </source>
</evidence>
<gene>
    <name evidence="2" type="ORF">ACFSKW_54940</name>
</gene>
<dbReference type="RefSeq" id="WP_379583918.1">
    <property type="nucleotide sequence ID" value="NZ_JBHUFV010000131.1"/>
</dbReference>
<accession>A0ABW4TI11</accession>
<evidence type="ECO:0000256" key="1">
    <source>
        <dbReference type="SAM" id="Phobius"/>
    </source>
</evidence>
<comment type="caution">
    <text evidence="2">The sequence shown here is derived from an EMBL/GenBank/DDBJ whole genome shotgun (WGS) entry which is preliminary data.</text>
</comment>
<keyword evidence="1" id="KW-0812">Transmembrane</keyword>
<feature type="transmembrane region" description="Helical" evidence="1">
    <location>
        <begin position="51"/>
        <end position="72"/>
    </location>
</feature>
<evidence type="ECO:0000313" key="2">
    <source>
        <dbReference type="EMBL" id="MFD1940585.1"/>
    </source>
</evidence>
<name>A0ABW4TI11_9ACTN</name>